<organism evidence="1">
    <name type="scientific">Hordeum vulgare subsp. vulgare</name>
    <name type="common">Domesticated barley</name>
    <dbReference type="NCBI Taxonomy" id="112509"/>
    <lineage>
        <taxon>Eukaryota</taxon>
        <taxon>Viridiplantae</taxon>
        <taxon>Streptophyta</taxon>
        <taxon>Embryophyta</taxon>
        <taxon>Tracheophyta</taxon>
        <taxon>Spermatophyta</taxon>
        <taxon>Magnoliopsida</taxon>
        <taxon>Liliopsida</taxon>
        <taxon>Poales</taxon>
        <taxon>Poaceae</taxon>
        <taxon>BOP clade</taxon>
        <taxon>Pooideae</taxon>
        <taxon>Triticodae</taxon>
        <taxon>Triticeae</taxon>
        <taxon>Hordeinae</taxon>
        <taxon>Hordeum</taxon>
    </lineage>
</organism>
<dbReference type="AlphaFoldDB" id="F2DEH6"/>
<proteinExistence type="evidence at transcript level"/>
<reference evidence="1" key="1">
    <citation type="journal article" date="2011" name="Plant Physiol.">
        <title>Comprehensive sequence analysis of 24,783 barley full-length cDNAs derived from 12 clone libraries.</title>
        <authorList>
            <person name="Matsumoto T."/>
            <person name="Tanaka T."/>
            <person name="Sakai H."/>
            <person name="Amano N."/>
            <person name="Kanamori H."/>
            <person name="Kurita K."/>
            <person name="Kikuta A."/>
            <person name="Kamiya K."/>
            <person name="Yamamoto M."/>
            <person name="Ikawa H."/>
            <person name="Fujii N."/>
            <person name="Hori K."/>
            <person name="Itoh T."/>
            <person name="Sato K."/>
        </authorList>
    </citation>
    <scope>NUCLEOTIDE SEQUENCE</scope>
    <source>
        <tissue evidence="1">Shoot and root</tissue>
    </source>
</reference>
<accession>F2DEH6</accession>
<evidence type="ECO:0000313" key="1">
    <source>
        <dbReference type="EMBL" id="BAJ93497.1"/>
    </source>
</evidence>
<name>F2DEH6_HORVV</name>
<sequence>MLVHPLLKGSSSTAAPKVYCSCTGCSEWIYEGHHLLANILWSATSQARRKLLDSLPRMLLSPLSDGAVRVCGWCSMRLALRCTFGCYSDFDDG</sequence>
<protein>
    <submittedName>
        <fullName evidence="1">Predicted protein</fullName>
    </submittedName>
</protein>
<dbReference type="EMBL" id="AK362293">
    <property type="protein sequence ID" value="BAJ93497.1"/>
    <property type="molecule type" value="mRNA"/>
</dbReference>